<evidence type="ECO:0000259" key="3">
    <source>
        <dbReference type="PROSITE" id="PS51704"/>
    </source>
</evidence>
<feature type="domain" description="GP-PDE" evidence="3">
    <location>
        <begin position="718"/>
        <end position="1043"/>
    </location>
</feature>
<dbReference type="STRING" id="1198029.A0A1U7LN92"/>
<proteinExistence type="predicted"/>
<dbReference type="AlphaFoldDB" id="A0A1U7LN92"/>
<dbReference type="OMA" id="WTPMEHA"/>
<dbReference type="PANTHER" id="PTHR22958:SF1">
    <property type="entry name" value="GLYCEROPHOSPHOCHOLINE PHOSPHODIESTERASE GPCPD1"/>
    <property type="match status" value="1"/>
</dbReference>
<dbReference type="OrthoDB" id="197419at2759"/>
<dbReference type="SUPFAM" id="SSF51695">
    <property type="entry name" value="PLC-like phosphodiesterases"/>
    <property type="match status" value="1"/>
</dbReference>
<keyword evidence="5" id="KW-1185">Reference proteome</keyword>
<dbReference type="PRINTS" id="PR01415">
    <property type="entry name" value="ANKYRIN"/>
</dbReference>
<organism evidence="4 5">
    <name type="scientific">Neolecta irregularis (strain DAH-3)</name>
    <dbReference type="NCBI Taxonomy" id="1198029"/>
    <lineage>
        <taxon>Eukaryota</taxon>
        <taxon>Fungi</taxon>
        <taxon>Dikarya</taxon>
        <taxon>Ascomycota</taxon>
        <taxon>Taphrinomycotina</taxon>
        <taxon>Neolectales</taxon>
        <taxon>Neolectaceae</taxon>
        <taxon>Neolecta</taxon>
    </lineage>
</organism>
<dbReference type="Gene3D" id="1.25.40.20">
    <property type="entry name" value="Ankyrin repeat-containing domain"/>
    <property type="match status" value="2"/>
</dbReference>
<dbReference type="InterPro" id="IPR017946">
    <property type="entry name" value="PLC-like_Pdiesterase_TIM-brl"/>
</dbReference>
<dbReference type="InterPro" id="IPR051578">
    <property type="entry name" value="GDPD"/>
</dbReference>
<sequence>MDSISGQLLIFSVVDRNELRDLVQALLELRIELQKILWYASVNLKGFQKILKKCVSVFFLLLWSVIANIQCRLDKKLNTSTKESYLDSKVMIHSFASPSRVVSALDTVNNWLSKIGSTPEPIQTEEEIREGALKLASKTLSTNLPSEYEGVIEQCVNNDDGIKLAEIIDATRLFCGRPLLSLLHRALHAKSLNVSCVLLSQVETLLEDQELNERNLLHKYVITMGRDAREASASLANSPALVEMKYYFTPIALTTQASWQNANHSDKNRSDIDDFSVFEFILSKLRPEQLPFLAAKDKYGRTPLHYAGKYGLPQVSRLIIAKLRSCEYDSKDIEEVLDNEGMSPIHFAVAGRHVKTLTVLLSRDPSDTELRDFDQRTTSCLILAAKSNFPEIIEILAKYGMNVNQQDEKGDTALMVASRFGNQEAVESLLSIENHKAELELSEKAYNWTALFIAAVEGFTPIVELLVNAGADIERKDLSGWFAYEHAVFRGHLECGKKCMPANPHTLLINASASSSPPLGCSPPTSYQAQQFGKNVYSDPVKSFGHRYLTDRTMIIVTMGSTDIRNKSSAVKLDKVPFVNAATTQLDTALTLIVHAKNAEGGSSIIDLPIHDNINTEPLIFHTSDVSKVQLSFDIVPTYSASYDRPLGRAIALLSSVKPKVGSFRENLNGGVTVPIVEKETLGVIGSIHFEFQVVTPFTHPNIHVNQNTTYWKSLVTNKVIGHRGAGKNDRARKSLQLGENTIQSFIAAANLGASYIEFDVQLTKDHVPVIYHDFLVSETGIDAPVHSLTLEQFLNVSKESQKEYSRPSSPGGTDQIDDDLKFRRARSLSLTPLSKRESDERMKFTRDFKNQKLKGNLRGHSIQAPFTTLEEVFKTIPRGVGFNIECKYPMLDESEAEDMDSFAIELNRWVDSILKIVYDLADGRDIVFSSFHPDVCVVLSLKQPSVPILYLTEAGTEVRSDIRATSLQEAVRFASRWNLLGIVSACQPFIECPRLVKVVKESGLICVSYGERNNDPQNARMQVSYGVDAVIVDQVLAVRKGLTQNSTGLEKEIKESVFKED</sequence>
<dbReference type="InterPro" id="IPR030395">
    <property type="entry name" value="GP_PDE_dom"/>
</dbReference>
<comment type="caution">
    <text evidence="4">The sequence shown here is derived from an EMBL/GenBank/DDBJ whole genome shotgun (WGS) entry which is preliminary data.</text>
</comment>
<dbReference type="Pfam" id="PF00023">
    <property type="entry name" value="Ank"/>
    <property type="match status" value="1"/>
</dbReference>
<dbReference type="PROSITE" id="PS50088">
    <property type="entry name" value="ANK_REPEAT"/>
    <property type="match status" value="1"/>
</dbReference>
<dbReference type="SMART" id="SM00248">
    <property type="entry name" value="ANK"/>
    <property type="match status" value="5"/>
</dbReference>
<keyword evidence="2" id="KW-0040">ANK repeat</keyword>
<dbReference type="Gene3D" id="3.20.20.190">
    <property type="entry name" value="Phosphatidylinositol (PI) phosphodiesterase"/>
    <property type="match status" value="1"/>
</dbReference>
<dbReference type="Pfam" id="PF12796">
    <property type="entry name" value="Ank_2"/>
    <property type="match status" value="1"/>
</dbReference>
<dbReference type="PROSITE" id="PS50297">
    <property type="entry name" value="ANK_REP_REGION"/>
    <property type="match status" value="1"/>
</dbReference>
<dbReference type="PANTHER" id="PTHR22958">
    <property type="entry name" value="GLYCEROPHOSPHORYL DIESTER PHOSPHODIESTERASE"/>
    <property type="match status" value="1"/>
</dbReference>
<name>A0A1U7LN92_NEOID</name>
<reference evidence="4 5" key="1">
    <citation type="submission" date="2016-04" db="EMBL/GenBank/DDBJ databases">
        <title>Evolutionary innovation and constraint leading to complex multicellularity in the Ascomycota.</title>
        <authorList>
            <person name="Cisse O."/>
            <person name="Nguyen A."/>
            <person name="Hewitt D.A."/>
            <person name="Jedd G."/>
            <person name="Stajich J.E."/>
        </authorList>
    </citation>
    <scope>NUCLEOTIDE SEQUENCE [LARGE SCALE GENOMIC DNA]</scope>
    <source>
        <strain evidence="4 5">DAH-3</strain>
    </source>
</reference>
<gene>
    <name evidence="4" type="ORF">NEOLI_000369</name>
</gene>
<dbReference type="Pfam" id="PF03009">
    <property type="entry name" value="GDPD"/>
    <property type="match status" value="1"/>
</dbReference>
<protein>
    <submittedName>
        <fullName evidence="4">Glycerophosphodiester phosphodiesterase GDE1</fullName>
    </submittedName>
</protein>
<dbReference type="Pfam" id="PF25329">
    <property type="entry name" value="C2_GDE1"/>
    <property type="match status" value="1"/>
</dbReference>
<keyword evidence="1" id="KW-0378">Hydrolase</keyword>
<dbReference type="GO" id="GO:0047389">
    <property type="term" value="F:glycerophosphocholine phosphodiesterase activity"/>
    <property type="evidence" value="ECO:0007669"/>
    <property type="project" value="TreeGrafter"/>
</dbReference>
<evidence type="ECO:0000256" key="2">
    <source>
        <dbReference type="PROSITE-ProRule" id="PRU00023"/>
    </source>
</evidence>
<dbReference type="Proteomes" id="UP000186594">
    <property type="component" value="Unassembled WGS sequence"/>
</dbReference>
<evidence type="ECO:0000256" key="1">
    <source>
        <dbReference type="ARBA" id="ARBA00022801"/>
    </source>
</evidence>
<evidence type="ECO:0000313" key="5">
    <source>
        <dbReference type="Proteomes" id="UP000186594"/>
    </source>
</evidence>
<dbReference type="GO" id="GO:0046475">
    <property type="term" value="P:glycerophospholipid catabolic process"/>
    <property type="evidence" value="ECO:0007669"/>
    <property type="project" value="TreeGrafter"/>
</dbReference>
<dbReference type="InterPro" id="IPR057506">
    <property type="entry name" value="C2_GPCPD1"/>
</dbReference>
<dbReference type="SUPFAM" id="SSF48403">
    <property type="entry name" value="Ankyrin repeat"/>
    <property type="match status" value="1"/>
</dbReference>
<evidence type="ECO:0000313" key="4">
    <source>
        <dbReference type="EMBL" id="OLL24125.1"/>
    </source>
</evidence>
<accession>A0A1U7LN92</accession>
<feature type="repeat" description="ANK" evidence="2">
    <location>
        <begin position="446"/>
        <end position="478"/>
    </location>
</feature>
<dbReference type="InterPro" id="IPR036770">
    <property type="entry name" value="Ankyrin_rpt-contain_sf"/>
</dbReference>
<dbReference type="InterPro" id="IPR002110">
    <property type="entry name" value="Ankyrin_rpt"/>
</dbReference>
<dbReference type="EMBL" id="LXFE01000976">
    <property type="protein sequence ID" value="OLL24125.1"/>
    <property type="molecule type" value="Genomic_DNA"/>
</dbReference>
<dbReference type="PROSITE" id="PS51704">
    <property type="entry name" value="GP_PDE"/>
    <property type="match status" value="1"/>
</dbReference>